<evidence type="ECO:0000256" key="3">
    <source>
        <dbReference type="ARBA" id="ARBA00010683"/>
    </source>
</evidence>
<dbReference type="SUPFAM" id="SSF56024">
    <property type="entry name" value="Phospholipase D/nuclease"/>
    <property type="match status" value="2"/>
</dbReference>
<dbReference type="GO" id="GO:0009395">
    <property type="term" value="P:phospholipid catabolic process"/>
    <property type="evidence" value="ECO:0007669"/>
    <property type="project" value="TreeGrafter"/>
</dbReference>
<dbReference type="PROSITE" id="PS50035">
    <property type="entry name" value="PLD"/>
    <property type="match status" value="2"/>
</dbReference>
<comment type="cofactor">
    <cofactor evidence="2 10">
        <name>Ca(2+)</name>
        <dbReference type="ChEBI" id="CHEBI:29108"/>
    </cofactor>
</comment>
<dbReference type="SMART" id="SM00155">
    <property type="entry name" value="PLDc"/>
    <property type="match status" value="2"/>
</dbReference>
<keyword evidence="9" id="KW-0443">Lipid metabolism</keyword>
<dbReference type="SUPFAM" id="SSF49562">
    <property type="entry name" value="C2 domain (Calcium/lipid-binding domain, CaLB)"/>
    <property type="match status" value="1"/>
</dbReference>
<dbReference type="CDD" id="cd04015">
    <property type="entry name" value="C2_plant_PLD"/>
    <property type="match status" value="1"/>
</dbReference>
<evidence type="ECO:0000256" key="9">
    <source>
        <dbReference type="ARBA" id="ARBA00023098"/>
    </source>
</evidence>
<evidence type="ECO:0000256" key="1">
    <source>
        <dbReference type="ARBA" id="ARBA00000798"/>
    </source>
</evidence>
<keyword evidence="4" id="KW-0479">Metal-binding</keyword>
<dbReference type="Gene3D" id="2.60.40.150">
    <property type="entry name" value="C2 domain"/>
    <property type="match status" value="1"/>
</dbReference>
<comment type="caution">
    <text evidence="13">The sequence shown here is derived from an EMBL/GenBank/DDBJ whole genome shotgun (WGS) entry which is preliminary data.</text>
</comment>
<dbReference type="Gene3D" id="3.30.870.10">
    <property type="entry name" value="Endonuclease Chain A"/>
    <property type="match status" value="2"/>
</dbReference>
<dbReference type="AlphaFoldDB" id="A0A8T2Q0Q0"/>
<dbReference type="InterPro" id="IPR001736">
    <property type="entry name" value="PLipase_D/transphosphatidylase"/>
</dbReference>
<feature type="domain" description="C2" evidence="11">
    <location>
        <begin position="1"/>
        <end position="130"/>
    </location>
</feature>
<dbReference type="InterPro" id="IPR015679">
    <property type="entry name" value="PLipase_D_fam"/>
</dbReference>
<name>A0A8T2Q0Q0_CERRI</name>
<dbReference type="SMART" id="SM00239">
    <property type="entry name" value="C2"/>
    <property type="match status" value="1"/>
</dbReference>
<evidence type="ECO:0000256" key="10">
    <source>
        <dbReference type="PIRNR" id="PIRNR036470"/>
    </source>
</evidence>
<accession>A0A8T2Q0Q0</accession>
<dbReference type="InterPro" id="IPR011402">
    <property type="entry name" value="PLipase_D_pln"/>
</dbReference>
<dbReference type="InterPro" id="IPR024632">
    <property type="entry name" value="PLipase_D_C"/>
</dbReference>
<evidence type="ECO:0000256" key="4">
    <source>
        <dbReference type="ARBA" id="ARBA00022723"/>
    </source>
</evidence>
<dbReference type="PIRSF" id="PIRSF036470">
    <property type="entry name" value="PLD_plant"/>
    <property type="match status" value="1"/>
</dbReference>
<keyword evidence="5" id="KW-0677">Repeat</keyword>
<dbReference type="InterPro" id="IPR035892">
    <property type="entry name" value="C2_domain_sf"/>
</dbReference>
<dbReference type="GO" id="GO:0046470">
    <property type="term" value="P:phosphatidylcholine metabolic process"/>
    <property type="evidence" value="ECO:0007669"/>
    <property type="project" value="InterPro"/>
</dbReference>
<evidence type="ECO:0000259" key="12">
    <source>
        <dbReference type="PROSITE" id="PS50035"/>
    </source>
</evidence>
<evidence type="ECO:0000313" key="14">
    <source>
        <dbReference type="Proteomes" id="UP000825935"/>
    </source>
</evidence>
<dbReference type="OMA" id="EIYCAHQ"/>
<evidence type="ECO:0000256" key="6">
    <source>
        <dbReference type="ARBA" id="ARBA00022801"/>
    </source>
</evidence>
<evidence type="ECO:0000313" key="13">
    <source>
        <dbReference type="EMBL" id="KAH7277173.1"/>
    </source>
</evidence>
<dbReference type="EC" id="3.1.4.4" evidence="10"/>
<keyword evidence="14" id="KW-1185">Reference proteome</keyword>
<dbReference type="PROSITE" id="PS50004">
    <property type="entry name" value="C2"/>
    <property type="match status" value="1"/>
</dbReference>
<dbReference type="PANTHER" id="PTHR18896:SF115">
    <property type="entry name" value="PHOSPHOLIPASE D ALPHA 1"/>
    <property type="match status" value="1"/>
</dbReference>
<comment type="catalytic activity">
    <reaction evidence="1 10">
        <text>a 1,2-diacyl-sn-glycero-3-phosphocholine + H2O = a 1,2-diacyl-sn-glycero-3-phosphate + choline + H(+)</text>
        <dbReference type="Rhea" id="RHEA:14445"/>
        <dbReference type="ChEBI" id="CHEBI:15354"/>
        <dbReference type="ChEBI" id="CHEBI:15377"/>
        <dbReference type="ChEBI" id="CHEBI:15378"/>
        <dbReference type="ChEBI" id="CHEBI:57643"/>
        <dbReference type="ChEBI" id="CHEBI:58608"/>
        <dbReference type="EC" id="3.1.4.4"/>
    </reaction>
</comment>
<dbReference type="InterPro" id="IPR000008">
    <property type="entry name" value="C2_dom"/>
</dbReference>
<organism evidence="13 14">
    <name type="scientific">Ceratopteris richardii</name>
    <name type="common">Triangle waterfern</name>
    <dbReference type="NCBI Taxonomy" id="49495"/>
    <lineage>
        <taxon>Eukaryota</taxon>
        <taxon>Viridiplantae</taxon>
        <taxon>Streptophyta</taxon>
        <taxon>Embryophyta</taxon>
        <taxon>Tracheophyta</taxon>
        <taxon>Polypodiopsida</taxon>
        <taxon>Polypodiidae</taxon>
        <taxon>Polypodiales</taxon>
        <taxon>Pteridineae</taxon>
        <taxon>Pteridaceae</taxon>
        <taxon>Parkerioideae</taxon>
        <taxon>Ceratopteris</taxon>
    </lineage>
</organism>
<dbReference type="PANTHER" id="PTHR18896">
    <property type="entry name" value="PHOSPHOLIPASE D"/>
    <property type="match status" value="1"/>
</dbReference>
<evidence type="ECO:0000256" key="2">
    <source>
        <dbReference type="ARBA" id="ARBA00001913"/>
    </source>
</evidence>
<dbReference type="Pfam" id="PF00614">
    <property type="entry name" value="PLDc"/>
    <property type="match status" value="1"/>
</dbReference>
<evidence type="ECO:0000256" key="7">
    <source>
        <dbReference type="ARBA" id="ARBA00022837"/>
    </source>
</evidence>
<comment type="function">
    <text evidence="10">Hydrolyzes glycerol-phospholipids at the terminal phosphodiesteric bond.</text>
</comment>
<evidence type="ECO:0000256" key="8">
    <source>
        <dbReference type="ARBA" id="ARBA00022963"/>
    </source>
</evidence>
<dbReference type="GO" id="GO:0005509">
    <property type="term" value="F:calcium ion binding"/>
    <property type="evidence" value="ECO:0007669"/>
    <property type="project" value="InterPro"/>
</dbReference>
<evidence type="ECO:0000259" key="11">
    <source>
        <dbReference type="PROSITE" id="PS50004"/>
    </source>
</evidence>
<feature type="domain" description="PLD phosphodiesterase" evidence="12">
    <location>
        <begin position="647"/>
        <end position="674"/>
    </location>
</feature>
<dbReference type="EMBL" id="CM035444">
    <property type="protein sequence ID" value="KAH7277173.1"/>
    <property type="molecule type" value="Genomic_DNA"/>
</dbReference>
<protein>
    <recommendedName>
        <fullName evidence="10">Phospholipase D</fullName>
        <ecNumber evidence="10">3.1.4.4</ecNumber>
    </recommendedName>
</protein>
<feature type="domain" description="PLD phosphodiesterase" evidence="12">
    <location>
        <begin position="319"/>
        <end position="356"/>
    </location>
</feature>
<gene>
    <name evidence="13" type="ORF">KP509_39G037700</name>
</gene>
<dbReference type="Pfam" id="PF12357">
    <property type="entry name" value="PLD_C"/>
    <property type="match status" value="1"/>
</dbReference>
<dbReference type="Proteomes" id="UP000825935">
    <property type="component" value="Chromosome 39"/>
</dbReference>
<evidence type="ECO:0000256" key="5">
    <source>
        <dbReference type="ARBA" id="ARBA00022737"/>
    </source>
</evidence>
<sequence>MAMYLLHGTLHCYIFGAQDLVDELRLTGAAPAFLRQVVGVVEQTVHLGRGPSRLYATVDLGPARVGRTAMIEGQPTDPEWMESFRIHCAHYASHVVISVKDDDIVGSHVVGRAKIPIQEVASGAVIENSYDLYHDNGQKVKGGGKVRVRLQFFSVQQQMSEGWAVQRAFFAPRRSCHVKLYQDAHMQHGFLPRIYLSDQQLFKPARCWEDISDAISAARIFIYIAGWSVFTDISLRRHGAAVAETVGELLKRKAEEGVTVSVLVWDDRTSLSYIKPQGIMGTHDEQTLTFFRNTKVNCVLCPRSPDAALSVAQGFQLSTMFTHHQKLVCVDAPCAPPSPARKAVSFIGGLDLCDGRYDDQRHSLFRTLDGEHANDFYQGSLRNASIANGGPRQPWHDIHCRLEGPIAWDVVYNFEQRWMKQAAKNAPMDLSSHPHLLPPNAPAEEFVQGNANQDSWNAQLFRSIDGGAAHGFPSNPNDAAMMGLVSGKDNVIEHSIQDAYINAIRQAKNFIYIENQYFMGSCHAWDTLQDIGCLHLIPLEITLKIVNKIKAGERFVAYIVIPMWPEGLPESDAVQSILDWQRRTMEMMYKQIALALRSVGRFDETPTDYLCFFCLGNREIKHPDELQQRENPESGSHQQLAQEFRRFMIYVHSKMMIVDDEYIIVGSANINQRSMDGGRDTEIAVGAHQPFHSLRRGIPRGQIHGFRMSLWYEHLGRLDNCFLEPWSLQCVRFVYGVATELWHLYSEVDVVDLPGHLLAYPVSISAEGSVSEHPGKPYFPDTKAPILGKQTTLPAILTS</sequence>
<dbReference type="Pfam" id="PF00168">
    <property type="entry name" value="C2"/>
    <property type="match status" value="1"/>
</dbReference>
<keyword evidence="6 10" id="KW-0378">Hydrolase</keyword>
<proteinExistence type="inferred from homology"/>
<dbReference type="GO" id="GO:0004630">
    <property type="term" value="F:phospholipase D activity"/>
    <property type="evidence" value="ECO:0007669"/>
    <property type="project" value="UniProtKB-EC"/>
</dbReference>
<dbReference type="GO" id="GO:0005886">
    <property type="term" value="C:plasma membrane"/>
    <property type="evidence" value="ECO:0007669"/>
    <property type="project" value="TreeGrafter"/>
</dbReference>
<reference evidence="13" key="1">
    <citation type="submission" date="2021-08" db="EMBL/GenBank/DDBJ databases">
        <title>WGS assembly of Ceratopteris richardii.</title>
        <authorList>
            <person name="Marchant D.B."/>
            <person name="Chen G."/>
            <person name="Jenkins J."/>
            <person name="Shu S."/>
            <person name="Leebens-Mack J."/>
            <person name="Grimwood J."/>
            <person name="Schmutz J."/>
            <person name="Soltis P."/>
            <person name="Soltis D."/>
            <person name="Chen Z.-H."/>
        </authorList>
    </citation>
    <scope>NUCLEOTIDE SEQUENCE</scope>
    <source>
        <strain evidence="13">Whitten #5841</strain>
        <tissue evidence="13">Leaf</tissue>
    </source>
</reference>
<keyword evidence="7 10" id="KW-0106">Calcium</keyword>
<dbReference type="OrthoDB" id="14911at2759"/>
<keyword evidence="8 10" id="KW-0442">Lipid degradation</keyword>
<comment type="similarity">
    <text evidence="3 10">Belongs to the phospholipase D family. C2-PLD subfamily.</text>
</comment>